<evidence type="ECO:0000313" key="2">
    <source>
        <dbReference type="Proteomes" id="UP000735302"/>
    </source>
</evidence>
<keyword evidence="2" id="KW-1185">Reference proteome</keyword>
<proteinExistence type="predicted"/>
<dbReference type="EMBL" id="BLXT01000975">
    <property type="protein sequence ID" value="GFN82026.1"/>
    <property type="molecule type" value="Genomic_DNA"/>
</dbReference>
<dbReference type="Proteomes" id="UP000735302">
    <property type="component" value="Unassembled WGS sequence"/>
</dbReference>
<sequence>MLRVQLFKQVENEMNFFERRGRKWRRKRKEEDSVLYIASPQQDDLRLQALRQAMALLTGCEPATEASLQIRADSLSTVPPILYKNKKGEEEEEKKKKKK</sequence>
<gene>
    <name evidence="1" type="ORF">PoB_000853200</name>
</gene>
<dbReference type="AlphaFoldDB" id="A0AAV3YIL3"/>
<reference evidence="1 2" key="1">
    <citation type="journal article" date="2021" name="Elife">
        <title>Chloroplast acquisition without the gene transfer in kleptoplastic sea slugs, Plakobranchus ocellatus.</title>
        <authorList>
            <person name="Maeda T."/>
            <person name="Takahashi S."/>
            <person name="Yoshida T."/>
            <person name="Shimamura S."/>
            <person name="Takaki Y."/>
            <person name="Nagai Y."/>
            <person name="Toyoda A."/>
            <person name="Suzuki Y."/>
            <person name="Arimoto A."/>
            <person name="Ishii H."/>
            <person name="Satoh N."/>
            <person name="Nishiyama T."/>
            <person name="Hasebe M."/>
            <person name="Maruyama T."/>
            <person name="Minagawa J."/>
            <person name="Obokata J."/>
            <person name="Shigenobu S."/>
        </authorList>
    </citation>
    <scope>NUCLEOTIDE SEQUENCE [LARGE SCALE GENOMIC DNA]</scope>
</reference>
<accession>A0AAV3YIL3</accession>
<evidence type="ECO:0000313" key="1">
    <source>
        <dbReference type="EMBL" id="GFN82026.1"/>
    </source>
</evidence>
<protein>
    <submittedName>
        <fullName evidence="1">Uncharacterized protein</fullName>
    </submittedName>
</protein>
<comment type="caution">
    <text evidence="1">The sequence shown here is derived from an EMBL/GenBank/DDBJ whole genome shotgun (WGS) entry which is preliminary data.</text>
</comment>
<name>A0AAV3YIL3_9GAST</name>
<organism evidence="1 2">
    <name type="scientific">Plakobranchus ocellatus</name>
    <dbReference type="NCBI Taxonomy" id="259542"/>
    <lineage>
        <taxon>Eukaryota</taxon>
        <taxon>Metazoa</taxon>
        <taxon>Spiralia</taxon>
        <taxon>Lophotrochozoa</taxon>
        <taxon>Mollusca</taxon>
        <taxon>Gastropoda</taxon>
        <taxon>Heterobranchia</taxon>
        <taxon>Euthyneura</taxon>
        <taxon>Panpulmonata</taxon>
        <taxon>Sacoglossa</taxon>
        <taxon>Placobranchoidea</taxon>
        <taxon>Plakobranchidae</taxon>
        <taxon>Plakobranchus</taxon>
    </lineage>
</organism>